<comment type="similarity">
    <text evidence="1">Belongs to the DSD1 family.</text>
</comment>
<dbReference type="Proteomes" id="UP000194946">
    <property type="component" value="Unassembled WGS sequence"/>
</dbReference>
<keyword evidence="5" id="KW-1185">Reference proteome</keyword>
<keyword evidence="2" id="KW-0456">Lyase</keyword>
<evidence type="ECO:0000313" key="4">
    <source>
        <dbReference type="EMBL" id="OUI79337.1"/>
    </source>
</evidence>
<organism evidence="4 5">
    <name type="scientific">Commensalibacter intestini</name>
    <dbReference type="NCBI Taxonomy" id="479936"/>
    <lineage>
        <taxon>Bacteria</taxon>
        <taxon>Pseudomonadati</taxon>
        <taxon>Pseudomonadota</taxon>
        <taxon>Alphaproteobacteria</taxon>
        <taxon>Acetobacterales</taxon>
        <taxon>Acetobacteraceae</taxon>
    </lineage>
</organism>
<evidence type="ECO:0000259" key="3">
    <source>
        <dbReference type="SMART" id="SM01119"/>
    </source>
</evidence>
<sequence>MTYPDWLNQPETPFLLIDEVRYKNNIERLYKHVENLGSYVRPHLKTLRSPEAARCLLKHSHSPATVSTLAEAEHFANIGYTDILYAVGISPHKLDRVANLIRQGITMHILLDTLEQAKAVREYAINHNVTFSSFIEVDCDGHRGGIPPESDELVDIAIMLQGKGTILTGLLAHAGESYHCHHIDELHKAAKAECDAIRRASERIRAHGISCSILSVEATPTALYSQELENINEVRAGVFSTFDLVMKNVGVCSLDDIAISVVTSVIGYNRKKNWIFIDAGWMALSRDRGTASQQEDFGYGLVCNMDNQPLHKIYVSHANQEHGIITLPPNSDFTLDDFPIGTRLRILPNHACATAAMHKNYQVLLEDGQQQIWSRITGW</sequence>
<accession>A0A251ZXD6</accession>
<evidence type="ECO:0000256" key="2">
    <source>
        <dbReference type="ARBA" id="ARBA00023239"/>
    </source>
</evidence>
<dbReference type="AlphaFoldDB" id="A0A251ZXD6"/>
<dbReference type="SMART" id="SM01119">
    <property type="entry name" value="D-ser_dehydrat"/>
    <property type="match status" value="1"/>
</dbReference>
<name>A0A251ZXD6_9PROT</name>
<dbReference type="CDD" id="cd06812">
    <property type="entry name" value="PLPDE_III_DSD_D-TA_like_1"/>
    <property type="match status" value="1"/>
</dbReference>
<dbReference type="InterPro" id="IPR051466">
    <property type="entry name" value="D-amino_acid_metab_enzyme"/>
</dbReference>
<dbReference type="EMBL" id="JOPB01000001">
    <property type="protein sequence ID" value="OUI79337.1"/>
    <property type="molecule type" value="Genomic_DNA"/>
</dbReference>
<dbReference type="SUPFAM" id="SSF51419">
    <property type="entry name" value="PLP-binding barrel"/>
    <property type="match status" value="1"/>
</dbReference>
<dbReference type="InterPro" id="IPR029066">
    <property type="entry name" value="PLP-binding_barrel"/>
</dbReference>
<dbReference type="GO" id="GO:0036088">
    <property type="term" value="P:D-serine catabolic process"/>
    <property type="evidence" value="ECO:0007669"/>
    <property type="project" value="TreeGrafter"/>
</dbReference>
<reference evidence="5" key="1">
    <citation type="submission" date="2014-06" db="EMBL/GenBank/DDBJ databases">
        <authorList>
            <person name="Winans N.J."/>
            <person name="Newell P.D."/>
            <person name="Douglas A.E."/>
        </authorList>
    </citation>
    <scope>NUCLEOTIDE SEQUENCE [LARGE SCALE GENOMIC DNA]</scope>
    <source>
        <strain evidence="5">DmL_052</strain>
    </source>
</reference>
<dbReference type="RefSeq" id="WP_086631715.1">
    <property type="nucleotide sequence ID" value="NZ_JOPB01000001.1"/>
</dbReference>
<proteinExistence type="inferred from homology"/>
<dbReference type="GO" id="GO:0008721">
    <property type="term" value="F:D-serine ammonia-lyase activity"/>
    <property type="evidence" value="ECO:0007669"/>
    <property type="project" value="TreeGrafter"/>
</dbReference>
<gene>
    <name evidence="4" type="ORF">HK18_01885</name>
</gene>
<dbReference type="Gene3D" id="3.20.20.10">
    <property type="entry name" value="Alanine racemase"/>
    <property type="match status" value="1"/>
</dbReference>
<evidence type="ECO:0000256" key="1">
    <source>
        <dbReference type="ARBA" id="ARBA00005323"/>
    </source>
</evidence>
<dbReference type="Pfam" id="PF01168">
    <property type="entry name" value="Ala_racemase_N"/>
    <property type="match status" value="1"/>
</dbReference>
<dbReference type="InterPro" id="IPR026956">
    <property type="entry name" value="D-ser_dehydrat-like_dom"/>
</dbReference>
<dbReference type="PANTHER" id="PTHR28004:SF2">
    <property type="entry name" value="D-SERINE DEHYDRATASE"/>
    <property type="match status" value="1"/>
</dbReference>
<dbReference type="Gene3D" id="2.40.37.20">
    <property type="entry name" value="D-serine dehydratase-like domain"/>
    <property type="match status" value="1"/>
</dbReference>
<dbReference type="Pfam" id="PF14031">
    <property type="entry name" value="D-ser_dehydrat"/>
    <property type="match status" value="1"/>
</dbReference>
<dbReference type="PANTHER" id="PTHR28004">
    <property type="entry name" value="ZGC:162816-RELATED"/>
    <property type="match status" value="1"/>
</dbReference>
<dbReference type="InterPro" id="IPR042208">
    <property type="entry name" value="D-ser_dehydrat-like_sf"/>
</dbReference>
<dbReference type="InterPro" id="IPR001608">
    <property type="entry name" value="Ala_racemase_N"/>
</dbReference>
<protein>
    <recommendedName>
        <fullName evidence="3">D-serine dehydratase-like domain-containing protein</fullName>
    </recommendedName>
</protein>
<evidence type="ECO:0000313" key="5">
    <source>
        <dbReference type="Proteomes" id="UP000194946"/>
    </source>
</evidence>
<feature type="domain" description="D-serine dehydratase-like" evidence="3">
    <location>
        <begin position="258"/>
        <end position="365"/>
    </location>
</feature>
<comment type="caution">
    <text evidence="4">The sequence shown here is derived from an EMBL/GenBank/DDBJ whole genome shotgun (WGS) entry which is preliminary data.</text>
</comment>